<feature type="chain" id="PRO_5034155320" description="Eosinophil peroxidase" evidence="3">
    <location>
        <begin position="24"/>
        <end position="679"/>
    </location>
</feature>
<dbReference type="InterPro" id="IPR019791">
    <property type="entry name" value="Haem_peroxidase_animal"/>
</dbReference>
<keyword evidence="1" id="KW-0349">Heme</keyword>
<evidence type="ECO:0000313" key="4">
    <source>
        <dbReference type="Ensembl" id="ENSSSCP00060038038.1"/>
    </source>
</evidence>
<keyword evidence="1" id="KW-0408">Iron</keyword>
<organism evidence="4 5">
    <name type="scientific">Sus scrofa</name>
    <name type="common">Pig</name>
    <dbReference type="NCBI Taxonomy" id="9823"/>
    <lineage>
        <taxon>Eukaryota</taxon>
        <taxon>Metazoa</taxon>
        <taxon>Chordata</taxon>
        <taxon>Craniata</taxon>
        <taxon>Vertebrata</taxon>
        <taxon>Euteleostomi</taxon>
        <taxon>Mammalia</taxon>
        <taxon>Eutheria</taxon>
        <taxon>Laurasiatheria</taxon>
        <taxon>Artiodactyla</taxon>
        <taxon>Suina</taxon>
        <taxon>Suidae</taxon>
        <taxon>Sus</taxon>
    </lineage>
</organism>
<dbReference type="FunFam" id="1.10.640.10:FF:000013">
    <property type="entry name" value="Thyroid peroxidase"/>
    <property type="match status" value="1"/>
</dbReference>
<dbReference type="PRINTS" id="PR00457">
    <property type="entry name" value="ANPEROXIDASE"/>
</dbReference>
<evidence type="ECO:0008006" key="6">
    <source>
        <dbReference type="Google" id="ProtNLM"/>
    </source>
</evidence>
<dbReference type="SUPFAM" id="SSF48113">
    <property type="entry name" value="Heme-dependent peroxidases"/>
    <property type="match status" value="1"/>
</dbReference>
<dbReference type="GO" id="GO:0020037">
    <property type="term" value="F:heme binding"/>
    <property type="evidence" value="ECO:0007669"/>
    <property type="project" value="InterPro"/>
</dbReference>
<dbReference type="InterPro" id="IPR010255">
    <property type="entry name" value="Haem_peroxidase_sf"/>
</dbReference>
<name>A0A8D1WF99_PIG</name>
<dbReference type="GO" id="GO:0006979">
    <property type="term" value="P:response to oxidative stress"/>
    <property type="evidence" value="ECO:0007669"/>
    <property type="project" value="InterPro"/>
</dbReference>
<dbReference type="Proteomes" id="UP000694723">
    <property type="component" value="Unplaced"/>
</dbReference>
<dbReference type="PANTHER" id="PTHR11475">
    <property type="entry name" value="OXIDASE/PEROXIDASE"/>
    <property type="match status" value="1"/>
</dbReference>
<dbReference type="PROSITE" id="PS50292">
    <property type="entry name" value="PEROXIDASE_3"/>
    <property type="match status" value="1"/>
</dbReference>
<evidence type="ECO:0000256" key="3">
    <source>
        <dbReference type="SAM" id="SignalP"/>
    </source>
</evidence>
<dbReference type="InterPro" id="IPR037120">
    <property type="entry name" value="Haem_peroxidase_sf_animal"/>
</dbReference>
<dbReference type="GO" id="GO:0046872">
    <property type="term" value="F:metal ion binding"/>
    <property type="evidence" value="ECO:0007669"/>
    <property type="project" value="UniProtKB-KW"/>
</dbReference>
<protein>
    <recommendedName>
        <fullName evidence="6">Eosinophil peroxidase</fullName>
    </recommendedName>
</protein>
<feature type="compositionally biased region" description="Polar residues" evidence="2">
    <location>
        <begin position="578"/>
        <end position="590"/>
    </location>
</feature>
<accession>A0A8D1WF99</accession>
<dbReference type="GO" id="GO:0004601">
    <property type="term" value="F:peroxidase activity"/>
    <property type="evidence" value="ECO:0007669"/>
    <property type="project" value="InterPro"/>
</dbReference>
<dbReference type="Ensembl" id="ENSSSCT00060087857.1">
    <property type="protein sequence ID" value="ENSSSCP00060038038.1"/>
    <property type="gene ID" value="ENSSSCG00060064357.1"/>
</dbReference>
<dbReference type="PANTHER" id="PTHR11475:SF63">
    <property type="entry name" value="EOSINOPHIL PEROXIDASE"/>
    <property type="match status" value="1"/>
</dbReference>
<proteinExistence type="predicted"/>
<feature type="signal peptide" evidence="3">
    <location>
        <begin position="1"/>
        <end position="23"/>
    </location>
</feature>
<feature type="binding site" description="axial binding residue" evidence="1">
    <location>
        <position position="476"/>
    </location>
    <ligand>
        <name>heme b</name>
        <dbReference type="ChEBI" id="CHEBI:60344"/>
    </ligand>
    <ligandPart>
        <name>Fe</name>
        <dbReference type="ChEBI" id="CHEBI:18248"/>
    </ligandPart>
</feature>
<evidence type="ECO:0000256" key="2">
    <source>
        <dbReference type="SAM" id="MobiDB-lite"/>
    </source>
</evidence>
<dbReference type="AlphaFoldDB" id="A0A8D1WF99"/>
<evidence type="ECO:0000313" key="5">
    <source>
        <dbReference type="Proteomes" id="UP000694723"/>
    </source>
</evidence>
<feature type="region of interest" description="Disordered" evidence="2">
    <location>
        <begin position="568"/>
        <end position="590"/>
    </location>
</feature>
<reference evidence="4" key="1">
    <citation type="submission" date="2025-08" db="UniProtKB">
        <authorList>
            <consortium name="Ensembl"/>
        </authorList>
    </citation>
    <scope>IDENTIFICATION</scope>
</reference>
<sequence length="679" mass="76205">EMKLLLALEGALATLILAWSCEGTAPASPRTVETSVLQGCITEAKLLVDAAYNQTERSIKQHLRSGSASPMDLLSYFKQPVAATRTVIRSADYMHVALGLLEEKLQLQGSRSFNVTGTGTQPWDLWLLSQASGCALQDKVEKCSDKYRTITGRCNNKKKPWLGAANRALARWLPAEYEDGLSLPFGWTPGKKRHGFLLPLVRAVSNQIVRFPSEKLTSDWGRSLMFTHWGQFIDHDMTFAPESLARVSFTTGVDCEKTCAQLPPCFPIKIPPNDPRIRNQRDCIPFFRSAPSCPQNKNKIRDQINALTSFLDASMVYGSEVALSLRLRNRTNHLGLLAVNQRFQDNGRTLLPFNNLHEDPCLLTNRSARIPCFLAGDTRVSETPQLTAMHTLFVREHNRLATELRRLNPRWNGDKLYQEARKIVGAMVQIITYRDFLPLVLGKARARKTLGPYKGYSSKTDPSVANVFTLAFRFGHTTLLPFMFRLDSQYRASAPNSWVPLSSAFFASWRIVHEGGIDPILRGLMATPAKLNRQDSILVDELRERLFQQVKRIGLDLAALNMQRSRDHGLPGEGAARPSSQAPPSEVPGTQQLLMPVHPLAPNLHPCVHCLARFWWQKYGVFTKRQRKALSHISLSRIVCDNTGITTVPRDIFKAKIYPQGFVPCSRIPSLKLSAWRGT</sequence>
<keyword evidence="1" id="KW-0479">Metal-binding</keyword>
<evidence type="ECO:0000256" key="1">
    <source>
        <dbReference type="PIRSR" id="PIRSR619791-2"/>
    </source>
</evidence>
<keyword evidence="3" id="KW-0732">Signal</keyword>
<dbReference type="Pfam" id="PF03098">
    <property type="entry name" value="An_peroxidase"/>
    <property type="match status" value="1"/>
</dbReference>
<dbReference type="Gene3D" id="1.10.640.10">
    <property type="entry name" value="Haem peroxidase domain superfamily, animal type"/>
    <property type="match status" value="2"/>
</dbReference>